<feature type="domain" description="Formyl transferase C-terminal" evidence="7">
    <location>
        <begin position="203"/>
        <end position="300"/>
    </location>
</feature>
<name>A0ABV5LQJ8_9ACTN</name>
<dbReference type="SUPFAM" id="SSF50486">
    <property type="entry name" value="FMT C-terminal domain-like"/>
    <property type="match status" value="1"/>
</dbReference>
<dbReference type="EMBL" id="JBHMDM010000003">
    <property type="protein sequence ID" value="MFB9376317.1"/>
    <property type="molecule type" value="Genomic_DNA"/>
</dbReference>
<evidence type="ECO:0000259" key="7">
    <source>
        <dbReference type="Pfam" id="PF02911"/>
    </source>
</evidence>
<dbReference type="InterPro" id="IPR036477">
    <property type="entry name" value="Formyl_transf_N_sf"/>
</dbReference>
<proteinExistence type="inferred from homology"/>
<dbReference type="InterPro" id="IPR005793">
    <property type="entry name" value="Formyl_trans_C"/>
</dbReference>
<reference evidence="8 9" key="1">
    <citation type="submission" date="2024-09" db="EMBL/GenBank/DDBJ databases">
        <authorList>
            <person name="Sun Q."/>
            <person name="Mori K."/>
        </authorList>
    </citation>
    <scope>NUCLEOTIDE SEQUENCE [LARGE SCALE GENOMIC DNA]</scope>
    <source>
        <strain evidence="8 9">TISTR 1856</strain>
    </source>
</reference>
<comment type="function">
    <text evidence="5">Attaches a formyl group to the free amino group of methionyl-tRNA(fMet). The formyl group appears to play a dual role in the initiator identity of N-formylmethionyl-tRNA by promoting its recognition by IF2 and preventing the misappropriation of this tRNA by the elongation apparatus.</text>
</comment>
<dbReference type="Proteomes" id="UP001589748">
    <property type="component" value="Unassembled WGS sequence"/>
</dbReference>
<comment type="similarity">
    <text evidence="1 5">Belongs to the Fmt family.</text>
</comment>
<dbReference type="RefSeq" id="WP_380138527.1">
    <property type="nucleotide sequence ID" value="NZ_JBHLUI010000009.1"/>
</dbReference>
<evidence type="ECO:0000256" key="1">
    <source>
        <dbReference type="ARBA" id="ARBA00010699"/>
    </source>
</evidence>
<dbReference type="HAMAP" id="MF_00182">
    <property type="entry name" value="Formyl_trans"/>
    <property type="match status" value="1"/>
</dbReference>
<comment type="catalytic activity">
    <reaction evidence="5">
        <text>L-methionyl-tRNA(fMet) + (6R)-10-formyltetrahydrofolate = N-formyl-L-methionyl-tRNA(fMet) + (6S)-5,6,7,8-tetrahydrofolate + H(+)</text>
        <dbReference type="Rhea" id="RHEA:24380"/>
        <dbReference type="Rhea" id="RHEA-COMP:9952"/>
        <dbReference type="Rhea" id="RHEA-COMP:9953"/>
        <dbReference type="ChEBI" id="CHEBI:15378"/>
        <dbReference type="ChEBI" id="CHEBI:57453"/>
        <dbReference type="ChEBI" id="CHEBI:78530"/>
        <dbReference type="ChEBI" id="CHEBI:78844"/>
        <dbReference type="ChEBI" id="CHEBI:195366"/>
        <dbReference type="EC" id="2.1.2.9"/>
    </reaction>
</comment>
<dbReference type="PANTHER" id="PTHR11138">
    <property type="entry name" value="METHIONYL-TRNA FORMYLTRANSFERASE"/>
    <property type="match status" value="1"/>
</dbReference>
<evidence type="ECO:0000256" key="3">
    <source>
        <dbReference type="ARBA" id="ARBA00022679"/>
    </source>
</evidence>
<evidence type="ECO:0000313" key="8">
    <source>
        <dbReference type="EMBL" id="MFB9376317.1"/>
    </source>
</evidence>
<dbReference type="GO" id="GO:0004479">
    <property type="term" value="F:methionyl-tRNA formyltransferase activity"/>
    <property type="evidence" value="ECO:0007669"/>
    <property type="project" value="UniProtKB-EC"/>
</dbReference>
<dbReference type="SUPFAM" id="SSF53328">
    <property type="entry name" value="Formyltransferase"/>
    <property type="match status" value="1"/>
</dbReference>
<keyword evidence="9" id="KW-1185">Reference proteome</keyword>
<dbReference type="Pfam" id="PF02911">
    <property type="entry name" value="Formyl_trans_C"/>
    <property type="match status" value="1"/>
</dbReference>
<dbReference type="PANTHER" id="PTHR11138:SF5">
    <property type="entry name" value="METHIONYL-TRNA FORMYLTRANSFERASE, MITOCHONDRIAL"/>
    <property type="match status" value="1"/>
</dbReference>
<dbReference type="CDD" id="cd08646">
    <property type="entry name" value="FMT_core_Met-tRNA-FMT_N"/>
    <property type="match status" value="1"/>
</dbReference>
<dbReference type="InterPro" id="IPR044135">
    <property type="entry name" value="Met-tRNA-FMT_C"/>
</dbReference>
<dbReference type="InterPro" id="IPR041711">
    <property type="entry name" value="Met-tRNA-FMT_N"/>
</dbReference>
<accession>A0ABV5LQJ8</accession>
<dbReference type="CDD" id="cd08704">
    <property type="entry name" value="Met_tRNA_FMT_C"/>
    <property type="match status" value="1"/>
</dbReference>
<protein>
    <recommendedName>
        <fullName evidence="2 5">Methionyl-tRNA formyltransferase</fullName>
        <ecNumber evidence="2 5">2.1.2.9</ecNumber>
    </recommendedName>
</protein>
<dbReference type="NCBIfam" id="TIGR00460">
    <property type="entry name" value="fmt"/>
    <property type="match status" value="1"/>
</dbReference>
<dbReference type="InterPro" id="IPR011034">
    <property type="entry name" value="Formyl_transferase-like_C_sf"/>
</dbReference>
<evidence type="ECO:0000256" key="2">
    <source>
        <dbReference type="ARBA" id="ARBA00012261"/>
    </source>
</evidence>
<comment type="caution">
    <text evidence="8">The sequence shown here is derived from an EMBL/GenBank/DDBJ whole genome shotgun (WGS) entry which is preliminary data.</text>
</comment>
<evidence type="ECO:0000313" key="9">
    <source>
        <dbReference type="Proteomes" id="UP001589748"/>
    </source>
</evidence>
<evidence type="ECO:0000259" key="6">
    <source>
        <dbReference type="Pfam" id="PF00551"/>
    </source>
</evidence>
<evidence type="ECO:0000256" key="5">
    <source>
        <dbReference type="HAMAP-Rule" id="MF_00182"/>
    </source>
</evidence>
<feature type="binding site" evidence="5">
    <location>
        <begin position="109"/>
        <end position="112"/>
    </location>
    <ligand>
        <name>(6S)-5,6,7,8-tetrahydrofolate</name>
        <dbReference type="ChEBI" id="CHEBI:57453"/>
    </ligand>
</feature>
<evidence type="ECO:0000256" key="4">
    <source>
        <dbReference type="ARBA" id="ARBA00022917"/>
    </source>
</evidence>
<feature type="domain" description="Formyl transferase N-terminal" evidence="6">
    <location>
        <begin position="1"/>
        <end position="179"/>
    </location>
</feature>
<keyword evidence="3 5" id="KW-0808">Transferase</keyword>
<sequence>MRLVVAGTPEVAVPALRTLLDSTHEVVAVLTRPDAQSGRGRRVVPSPMAALARDAGIELLQPERPRDPEFLDRLRELAPDACPVVAYGALVPRAALDVPRFGWLNLHFSLLPAWRGAAPVQRALMNGDEVTGACVFSLEEGLDTGPVHGRFTTPVGSEETAGELLDRLAASGAELLRDVLDRVEAGESRPVPQPSDGISLAPKIDVAEARVDWTGTADVVHRRVRGCTPDPGAWTTFRDARLKVGRLARPADAPDGLLPGRLRVERRRVLVGTGTHPLELVSVQPAGKKAMAATDWARGVRPDGEELR</sequence>
<dbReference type="Pfam" id="PF00551">
    <property type="entry name" value="Formyl_trans_N"/>
    <property type="match status" value="1"/>
</dbReference>
<dbReference type="EC" id="2.1.2.9" evidence="2 5"/>
<keyword evidence="4 5" id="KW-0648">Protein biosynthesis</keyword>
<gene>
    <name evidence="5 8" type="primary">fmt</name>
    <name evidence="8" type="ORF">ACFFVI_04990</name>
</gene>
<dbReference type="InterPro" id="IPR002376">
    <property type="entry name" value="Formyl_transf_N"/>
</dbReference>
<dbReference type="InterPro" id="IPR005794">
    <property type="entry name" value="Fmt"/>
</dbReference>
<organism evidence="8 9">
    <name type="scientific">Kineococcus gynurae</name>
    <dbReference type="NCBI Taxonomy" id="452979"/>
    <lineage>
        <taxon>Bacteria</taxon>
        <taxon>Bacillati</taxon>
        <taxon>Actinomycetota</taxon>
        <taxon>Actinomycetes</taxon>
        <taxon>Kineosporiales</taxon>
        <taxon>Kineosporiaceae</taxon>
        <taxon>Kineococcus</taxon>
    </lineage>
</organism>
<dbReference type="Gene3D" id="3.40.50.12230">
    <property type="match status" value="1"/>
</dbReference>